<dbReference type="InterPro" id="IPR005467">
    <property type="entry name" value="His_kinase_dom"/>
</dbReference>
<evidence type="ECO:0000313" key="5">
    <source>
        <dbReference type="Proteomes" id="UP000784128"/>
    </source>
</evidence>
<organism evidence="4 5">
    <name type="scientific">Pelotalea chapellei</name>
    <dbReference type="NCBI Taxonomy" id="44671"/>
    <lineage>
        <taxon>Bacteria</taxon>
        <taxon>Pseudomonadati</taxon>
        <taxon>Thermodesulfobacteriota</taxon>
        <taxon>Desulfuromonadia</taxon>
        <taxon>Geobacterales</taxon>
        <taxon>Geobacteraceae</taxon>
        <taxon>Pelotalea</taxon>
    </lineage>
</organism>
<dbReference type="Pfam" id="PF13185">
    <property type="entry name" value="GAF_2"/>
    <property type="match status" value="1"/>
</dbReference>
<dbReference type="InterPro" id="IPR036097">
    <property type="entry name" value="HisK_dim/P_sf"/>
</dbReference>
<dbReference type="CDD" id="cd00082">
    <property type="entry name" value="HisKA"/>
    <property type="match status" value="1"/>
</dbReference>
<dbReference type="Proteomes" id="UP000784128">
    <property type="component" value="Unassembled WGS sequence"/>
</dbReference>
<comment type="catalytic activity">
    <reaction evidence="1">
        <text>ATP + protein L-histidine = ADP + protein N-phospho-L-histidine.</text>
        <dbReference type="EC" id="2.7.13.3"/>
    </reaction>
</comment>
<dbReference type="InterPro" id="IPR003594">
    <property type="entry name" value="HATPase_dom"/>
</dbReference>
<dbReference type="EC" id="2.7.13.3" evidence="2"/>
<dbReference type="InterPro" id="IPR003018">
    <property type="entry name" value="GAF"/>
</dbReference>
<dbReference type="SUPFAM" id="SSF47384">
    <property type="entry name" value="Homodimeric domain of signal transducing histidine kinase"/>
    <property type="match status" value="1"/>
</dbReference>
<dbReference type="EMBL" id="JAHDYS010000018">
    <property type="protein sequence ID" value="MBT1073221.1"/>
    <property type="molecule type" value="Genomic_DNA"/>
</dbReference>
<dbReference type="InterPro" id="IPR036890">
    <property type="entry name" value="HATPase_C_sf"/>
</dbReference>
<dbReference type="InterPro" id="IPR003661">
    <property type="entry name" value="HisK_dim/P_dom"/>
</dbReference>
<dbReference type="Gene3D" id="1.10.287.130">
    <property type="match status" value="1"/>
</dbReference>
<gene>
    <name evidence="4" type="ORF">KJB30_15610</name>
</gene>
<dbReference type="Pfam" id="PF00512">
    <property type="entry name" value="HisKA"/>
    <property type="match status" value="1"/>
</dbReference>
<dbReference type="InterPro" id="IPR029016">
    <property type="entry name" value="GAF-like_dom_sf"/>
</dbReference>
<dbReference type="InterPro" id="IPR052023">
    <property type="entry name" value="Histidine_kinase_KdpD"/>
</dbReference>
<dbReference type="Gene3D" id="3.30.450.40">
    <property type="match status" value="1"/>
</dbReference>
<keyword evidence="5" id="KW-1185">Reference proteome</keyword>
<evidence type="ECO:0000259" key="3">
    <source>
        <dbReference type="PROSITE" id="PS50109"/>
    </source>
</evidence>
<evidence type="ECO:0000256" key="2">
    <source>
        <dbReference type="ARBA" id="ARBA00012438"/>
    </source>
</evidence>
<dbReference type="PANTHER" id="PTHR45569">
    <property type="entry name" value="SENSOR PROTEIN KDPD"/>
    <property type="match status" value="1"/>
</dbReference>
<dbReference type="PANTHER" id="PTHR45569:SF1">
    <property type="entry name" value="SENSOR PROTEIN KDPD"/>
    <property type="match status" value="1"/>
</dbReference>
<evidence type="ECO:0000256" key="1">
    <source>
        <dbReference type="ARBA" id="ARBA00000085"/>
    </source>
</evidence>
<feature type="domain" description="Histidine kinase" evidence="3">
    <location>
        <begin position="317"/>
        <end position="523"/>
    </location>
</feature>
<name>A0ABS5UC45_9BACT</name>
<dbReference type="SMART" id="SM00065">
    <property type="entry name" value="GAF"/>
    <property type="match status" value="1"/>
</dbReference>
<dbReference type="SUPFAM" id="SSF55781">
    <property type="entry name" value="GAF domain-like"/>
    <property type="match status" value="1"/>
</dbReference>
<dbReference type="Pfam" id="PF02518">
    <property type="entry name" value="HATPase_c"/>
    <property type="match status" value="1"/>
</dbReference>
<accession>A0ABS5UC45</accession>
<dbReference type="PROSITE" id="PS50109">
    <property type="entry name" value="HIS_KIN"/>
    <property type="match status" value="1"/>
</dbReference>
<protein>
    <recommendedName>
        <fullName evidence="2">histidine kinase</fullName>
        <ecNumber evidence="2">2.7.13.3</ecNumber>
    </recommendedName>
</protein>
<dbReference type="SMART" id="SM00388">
    <property type="entry name" value="HisKA"/>
    <property type="match status" value="1"/>
</dbReference>
<comment type="caution">
    <text evidence="4">The sequence shown here is derived from an EMBL/GenBank/DDBJ whole genome shotgun (WGS) entry which is preliminary data.</text>
</comment>
<evidence type="ECO:0000313" key="4">
    <source>
        <dbReference type="EMBL" id="MBT1073221.1"/>
    </source>
</evidence>
<sequence>MGDCPNIHAGDEDLLQSRNRRILEKCSECNRFKRDLSRFRDSGHPLAPVFSLVHSEYQRQKTQIESLVSFLDNKTLEVRFLHELGSVLQSSVDLEEVLSVALTAITAGKGFGMNRAFLLLINRDLGLLHGYLAIGPRNYEEANQVWNEIAGNDMDLQTLAQSFRLNKLNSERAKFHDILARLTVPLSETGHILVKALDGKHPVLIENAFNHPEVNPELAHLLGVDRFLLMPLISRNRRVGMIIADNCITHRSITQEDMRSLENFAFPVAFAIERASLYDRLQLELNRATEAGNKLKEQQEVIVKMEKMALVGRITSSIAHSIRNPLMIIGGFARSILKNTPTSDPKRDFIESIVGEARQLEGVLDEILNYTDMLYPTRDFWDVNQLVESSIRDTSDRLRAWGCESTFIPDTSLPPVFIDYKQVSYCLRTMIISDIDGHEGGKIDISTYLDGDNVIVHAVDTSVRLSQEALDAMLVPFSTTLELGNGLGLALCKTMLEKQGIPFNAQLLPEKGVEYIITLPTRKEEQS</sequence>
<reference evidence="4 5" key="1">
    <citation type="submission" date="2021-05" db="EMBL/GenBank/DDBJ databases">
        <title>The draft genome of Geobacter chapellei DSM 13688.</title>
        <authorList>
            <person name="Xu Z."/>
            <person name="Masuda Y."/>
            <person name="Itoh H."/>
            <person name="Senoo K."/>
        </authorList>
    </citation>
    <scope>NUCLEOTIDE SEQUENCE [LARGE SCALE GENOMIC DNA]</scope>
    <source>
        <strain evidence="4 5">DSM 13688</strain>
    </source>
</reference>
<dbReference type="SUPFAM" id="SSF55874">
    <property type="entry name" value="ATPase domain of HSP90 chaperone/DNA topoisomerase II/histidine kinase"/>
    <property type="match status" value="1"/>
</dbReference>
<dbReference type="Gene3D" id="3.30.565.10">
    <property type="entry name" value="Histidine kinase-like ATPase, C-terminal domain"/>
    <property type="match status" value="1"/>
</dbReference>
<proteinExistence type="predicted"/>